<dbReference type="SUPFAM" id="SSF64383">
    <property type="entry name" value="Cell-division protein ZipA, C-terminal domain"/>
    <property type="match status" value="1"/>
</dbReference>
<dbReference type="SMART" id="SM00771">
    <property type="entry name" value="ZipA_C"/>
    <property type="match status" value="1"/>
</dbReference>
<dbReference type="EMBL" id="LBNE01000001">
    <property type="protein sequence ID" value="KKO73040.1"/>
    <property type="molecule type" value="Genomic_DNA"/>
</dbReference>
<feature type="transmembrane region" description="Helical" evidence="4">
    <location>
        <begin position="6"/>
        <end position="25"/>
    </location>
</feature>
<dbReference type="InterPro" id="IPR007449">
    <property type="entry name" value="ZipA_FtsZ-bd_C"/>
</dbReference>
<evidence type="ECO:0000256" key="1">
    <source>
        <dbReference type="RuleBase" id="RU003612"/>
    </source>
</evidence>
<gene>
    <name evidence="6" type="ORF">AAV32_01610</name>
    <name evidence="7" type="ORF">EV679_0929</name>
</gene>
<dbReference type="GeneID" id="99727572"/>
<evidence type="ECO:0000313" key="6">
    <source>
        <dbReference type="EMBL" id="KKO73040.1"/>
    </source>
</evidence>
<evidence type="ECO:0000256" key="2">
    <source>
        <dbReference type="RuleBase" id="RU003613"/>
    </source>
</evidence>
<dbReference type="Gene3D" id="3.30.1400.10">
    <property type="entry name" value="ZipA, C-terminal FtsZ-binding domain"/>
    <property type="match status" value="1"/>
</dbReference>
<dbReference type="EMBL" id="SGWZ01000001">
    <property type="protein sequence ID" value="RZS73725.1"/>
    <property type="molecule type" value="Genomic_DNA"/>
</dbReference>
<dbReference type="GO" id="GO:0005886">
    <property type="term" value="C:plasma membrane"/>
    <property type="evidence" value="ECO:0007669"/>
    <property type="project" value="UniProtKB-SubCell"/>
</dbReference>
<dbReference type="RefSeq" id="WP_068366854.1">
    <property type="nucleotide sequence ID" value="NZ_CBCSEB010000002.1"/>
</dbReference>
<comment type="function">
    <text evidence="1">Essential cell division protein that stabilizes the FtsZ protofilaments by cross-linking them and that serves as a cytoplasmic membrane anchor for the Z ring. Also required for the recruitment to the septal ring of downstream cell division proteins.</text>
</comment>
<dbReference type="Proteomes" id="UP000078084">
    <property type="component" value="Unassembled WGS sequence"/>
</dbReference>
<evidence type="ECO:0000313" key="7">
    <source>
        <dbReference type="EMBL" id="RZS73725.1"/>
    </source>
</evidence>
<keyword evidence="4" id="KW-1133">Transmembrane helix</keyword>
<keyword evidence="2 4" id="KW-0812">Transmembrane</keyword>
<sequence>MSDLQIGLIILGLVLIGVLLAFNWWQDRRVRRRMQQQFQPPAHDPLLDADQAARAQAGAAPTADPTLGQSAAAPVAERREPGLGGDTPAPATPATESAPAAPVTARGAADVPADRATEALISIEFAAPVAGADLLGAAHPLRQQARKPLRFFAFSAQGTLRQHLTTQDSYTSVHIAVQLANRAGAISPAEWLQIWSRAQEIAKRCNGKLYGPEQVAVLEQAAQLDRVAAALDAELSVTLALTEPRPAAEVLAVAHELGFQSTGGVLAWLSEQGLVRFTLARGDGALFEMGQAPLAHLSLLLDVPRSPADEHAFGRMVKVGRDLALRLDAHLIDDSGRPLAEGAEQVIDQQLVRLYGQLDKAGLTAGSARALRVFS</sequence>
<evidence type="ECO:0000256" key="4">
    <source>
        <dbReference type="SAM" id="Phobius"/>
    </source>
</evidence>
<feature type="compositionally biased region" description="Low complexity" evidence="3">
    <location>
        <begin position="52"/>
        <end position="66"/>
    </location>
</feature>
<comment type="caution">
    <text evidence="6">The sequence shown here is derived from an EMBL/GenBank/DDBJ whole genome shotgun (WGS) entry which is preliminary data.</text>
</comment>
<accession>A0A171KVX3</accession>
<name>A0A171KVX3_9BURK</name>
<reference evidence="7 9" key="2">
    <citation type="submission" date="2019-02" db="EMBL/GenBank/DDBJ databases">
        <title>Genomic Encyclopedia of Type Strains, Phase IV (KMG-IV): sequencing the most valuable type-strain genomes for metagenomic binning, comparative biology and taxonomic classification.</title>
        <authorList>
            <person name="Goeker M."/>
        </authorList>
    </citation>
    <scope>NUCLEOTIDE SEQUENCE [LARGE SCALE GENOMIC DNA]</scope>
    <source>
        <strain evidence="7 9">DSM 16618</strain>
    </source>
</reference>
<comment type="similarity">
    <text evidence="1">Belongs to the ZipA family.</text>
</comment>
<dbReference type="Proteomes" id="UP000292039">
    <property type="component" value="Unassembled WGS sequence"/>
</dbReference>
<feature type="domain" description="ZipA C-terminal FtsZ-binding" evidence="5">
    <location>
        <begin position="231"/>
        <end position="351"/>
    </location>
</feature>
<evidence type="ECO:0000259" key="5">
    <source>
        <dbReference type="SMART" id="SM00771"/>
    </source>
</evidence>
<keyword evidence="1" id="KW-0132">Cell division</keyword>
<organism evidence="6 8">
    <name type="scientific">Kerstersia gyiorum</name>
    <dbReference type="NCBI Taxonomy" id="206506"/>
    <lineage>
        <taxon>Bacteria</taxon>
        <taxon>Pseudomonadati</taxon>
        <taxon>Pseudomonadota</taxon>
        <taxon>Betaproteobacteria</taxon>
        <taxon>Burkholderiales</taxon>
        <taxon>Alcaligenaceae</taxon>
        <taxon>Kerstersia</taxon>
    </lineage>
</organism>
<dbReference type="Pfam" id="PF04354">
    <property type="entry name" value="ZipA_C"/>
    <property type="match status" value="1"/>
</dbReference>
<dbReference type="InterPro" id="IPR036765">
    <property type="entry name" value="ZipA_FtsZ-bd_C_sf"/>
</dbReference>
<feature type="region of interest" description="Disordered" evidence="3">
    <location>
        <begin position="52"/>
        <end position="109"/>
    </location>
</feature>
<evidence type="ECO:0000256" key="3">
    <source>
        <dbReference type="SAM" id="MobiDB-lite"/>
    </source>
</evidence>
<evidence type="ECO:0000313" key="9">
    <source>
        <dbReference type="Proteomes" id="UP000292039"/>
    </source>
</evidence>
<keyword evidence="2 4" id="KW-0472">Membrane</keyword>
<dbReference type="GO" id="GO:0090529">
    <property type="term" value="P:cell septum assembly"/>
    <property type="evidence" value="ECO:0007669"/>
    <property type="project" value="InterPro"/>
</dbReference>
<comment type="subcellular location">
    <subcellularLocation>
        <location evidence="2">Cell inner membrane</location>
        <topology evidence="2">Single-pass type I membrane protein</topology>
    </subcellularLocation>
</comment>
<feature type="compositionally biased region" description="Low complexity" evidence="3">
    <location>
        <begin position="87"/>
        <end position="109"/>
    </location>
</feature>
<keyword evidence="8" id="KW-1185">Reference proteome</keyword>
<dbReference type="AlphaFoldDB" id="A0A171KVX3"/>
<protein>
    <recommendedName>
        <fullName evidence="1">Cell division protein ZipA</fullName>
    </recommendedName>
</protein>
<dbReference type="PATRIC" id="fig|206506.3.peg.360"/>
<keyword evidence="2" id="KW-0997">Cell inner membrane</keyword>
<proteinExistence type="inferred from homology"/>
<reference evidence="6 8" key="1">
    <citation type="submission" date="2015-04" db="EMBL/GenBank/DDBJ databases">
        <title>Genome sequence of Kerstersia gyiorum CG1.</title>
        <authorList>
            <person name="Greninger A.L."/>
            <person name="Kozyreva V."/>
            <person name="Chaturvedi V."/>
        </authorList>
    </citation>
    <scope>NUCLEOTIDE SEQUENCE [LARGE SCALE GENOMIC DNA]</scope>
    <source>
        <strain evidence="6 8">CG1</strain>
    </source>
</reference>
<dbReference type="STRING" id="206506.AAV32_01610"/>
<keyword evidence="2" id="KW-1003">Cell membrane</keyword>
<keyword evidence="1" id="KW-0131">Cell cycle</keyword>
<evidence type="ECO:0000313" key="8">
    <source>
        <dbReference type="Proteomes" id="UP000078084"/>
    </source>
</evidence>